<dbReference type="InterPro" id="IPR001611">
    <property type="entry name" value="Leu-rich_rpt"/>
</dbReference>
<gene>
    <name evidence="2" type="ORF">SNE40_007296</name>
</gene>
<protein>
    <recommendedName>
        <fullName evidence="4">Leucine-rich repeat-containing protein 71</fullName>
    </recommendedName>
</protein>
<comment type="caution">
    <text evidence="2">The sequence shown here is derived from an EMBL/GenBank/DDBJ whole genome shotgun (WGS) entry which is preliminary data.</text>
</comment>
<evidence type="ECO:0000313" key="3">
    <source>
        <dbReference type="Proteomes" id="UP001347796"/>
    </source>
</evidence>
<feature type="compositionally biased region" description="Low complexity" evidence="1">
    <location>
        <begin position="1"/>
        <end position="16"/>
    </location>
</feature>
<dbReference type="Gene3D" id="3.80.10.10">
    <property type="entry name" value="Ribonuclease Inhibitor"/>
    <property type="match status" value="2"/>
</dbReference>
<feature type="region of interest" description="Disordered" evidence="1">
    <location>
        <begin position="336"/>
        <end position="458"/>
    </location>
</feature>
<name>A0AAN8JXE7_PATCE</name>
<feature type="region of interest" description="Disordered" evidence="1">
    <location>
        <begin position="90"/>
        <end position="137"/>
    </location>
</feature>
<reference evidence="2 3" key="1">
    <citation type="submission" date="2024-01" db="EMBL/GenBank/DDBJ databases">
        <title>The genome of the rayed Mediterranean limpet Patella caerulea (Linnaeus, 1758).</title>
        <authorList>
            <person name="Anh-Thu Weber A."/>
            <person name="Halstead-Nussloch G."/>
        </authorList>
    </citation>
    <scope>NUCLEOTIDE SEQUENCE [LARGE SCALE GENOMIC DNA]</scope>
    <source>
        <strain evidence="2">AATW-2023a</strain>
        <tissue evidence="2">Whole specimen</tissue>
    </source>
</reference>
<feature type="compositionally biased region" description="Basic and acidic residues" evidence="1">
    <location>
        <begin position="336"/>
        <end position="355"/>
    </location>
</feature>
<dbReference type="EMBL" id="JAZGQO010000006">
    <property type="protein sequence ID" value="KAK6184956.1"/>
    <property type="molecule type" value="Genomic_DNA"/>
</dbReference>
<dbReference type="Proteomes" id="UP001347796">
    <property type="component" value="Unassembled WGS sequence"/>
</dbReference>
<feature type="compositionally biased region" description="Basic and acidic residues" evidence="1">
    <location>
        <begin position="378"/>
        <end position="423"/>
    </location>
</feature>
<dbReference type="InterPro" id="IPR032675">
    <property type="entry name" value="LRR_dom_sf"/>
</dbReference>
<keyword evidence="3" id="KW-1185">Reference proteome</keyword>
<organism evidence="2 3">
    <name type="scientific">Patella caerulea</name>
    <name type="common">Rayed Mediterranean limpet</name>
    <dbReference type="NCBI Taxonomy" id="87958"/>
    <lineage>
        <taxon>Eukaryota</taxon>
        <taxon>Metazoa</taxon>
        <taxon>Spiralia</taxon>
        <taxon>Lophotrochozoa</taxon>
        <taxon>Mollusca</taxon>
        <taxon>Gastropoda</taxon>
        <taxon>Patellogastropoda</taxon>
        <taxon>Patelloidea</taxon>
        <taxon>Patellidae</taxon>
        <taxon>Patella</taxon>
    </lineage>
</organism>
<feature type="compositionally biased region" description="Basic and acidic residues" evidence="1">
    <location>
        <begin position="30"/>
        <end position="41"/>
    </location>
</feature>
<dbReference type="InterPro" id="IPR053040">
    <property type="entry name" value="LRR-containing_protein_71"/>
</dbReference>
<proteinExistence type="predicted"/>
<accession>A0AAN8JXE7</accession>
<feature type="compositionally biased region" description="Basic and acidic residues" evidence="1">
    <location>
        <begin position="102"/>
        <end position="112"/>
    </location>
</feature>
<evidence type="ECO:0000256" key="1">
    <source>
        <dbReference type="SAM" id="MobiDB-lite"/>
    </source>
</evidence>
<dbReference type="Pfam" id="PF13516">
    <property type="entry name" value="LRR_6"/>
    <property type="match status" value="3"/>
</dbReference>
<sequence>MPPTGSRSSSRSGGSRWTSISLASRLRMGKKSDKAMVKDKNQSSVSQEQQDENSSKTPEPHMCSGHFQADFIELCRRNNVTFVTPIVLRGKPQPLPSQVPEGKPEKGKDKGKAPPQPEPEPEPELTEDGEPFEPPPKTYITKGKFEYFKPTIDVEMDNPDKTDTVSEVYIRGWKIDDTMMHIFRQCWPSMDKLHTINLWHAGLTGSTVSILASFLPVCATLKNLILDGNTVKEENFGELIGEECLVQNVSLRYCSITDKGADSIGTALGSAKKSNTKLLSLNLNGNQITDVGAGHISRGLRMNRNLLCLSMSSNKIGDKGVVKLAEALSRFSLKHEEVVERRRQISEKGSPDRNKSPPLSRRAHSNDRPGSVRSNTQTEKDKSKRDKPSAKKKDAKGKDAKEDDKKGTKGKDDKAGTKKESRGTRASMAADAGKTAGKSKDRKKKMTPQEQEPTEASEVINPLLEVADYMDGELWVAGNRVLINLNLSRNQVGEEGVQALLKAVQYQTTLTQLESKHSGTGLMRINLQRNPISSDSEALKKLHELMLTKDPFYKPSPTPDAEAA</sequence>
<dbReference type="PANTHER" id="PTHR46984">
    <property type="entry name" value="LEUCINE-RICH REPEAT-CONTAINING PROTEIN 71"/>
    <property type="match status" value="1"/>
</dbReference>
<dbReference type="PANTHER" id="PTHR46984:SF1">
    <property type="entry name" value="LEUCINE-RICH REPEAT-CONTAINING PROTEIN 71"/>
    <property type="match status" value="1"/>
</dbReference>
<feature type="region of interest" description="Disordered" evidence="1">
    <location>
        <begin position="1"/>
        <end position="64"/>
    </location>
</feature>
<evidence type="ECO:0000313" key="2">
    <source>
        <dbReference type="EMBL" id="KAK6184956.1"/>
    </source>
</evidence>
<dbReference type="AlphaFoldDB" id="A0AAN8JXE7"/>
<evidence type="ECO:0008006" key="4">
    <source>
        <dbReference type="Google" id="ProtNLM"/>
    </source>
</evidence>
<feature type="compositionally biased region" description="Acidic residues" evidence="1">
    <location>
        <begin position="119"/>
        <end position="131"/>
    </location>
</feature>
<dbReference type="SUPFAM" id="SSF52047">
    <property type="entry name" value="RNI-like"/>
    <property type="match status" value="2"/>
</dbReference>
<dbReference type="SMART" id="SM00368">
    <property type="entry name" value="LRR_RI"/>
    <property type="match status" value="5"/>
</dbReference>